<dbReference type="GO" id="GO:0016887">
    <property type="term" value="F:ATP hydrolysis activity"/>
    <property type="evidence" value="ECO:0007669"/>
    <property type="project" value="InterPro"/>
</dbReference>
<dbReference type="PROSITE" id="PS00211">
    <property type="entry name" value="ABC_TRANSPORTER_1"/>
    <property type="match status" value="1"/>
</dbReference>
<keyword evidence="5 8" id="KW-0067">ATP-binding</keyword>
<keyword evidence="2 8" id="KW-1003">Cell membrane</keyword>
<reference evidence="10 11" key="1">
    <citation type="submission" date="2016-11" db="EMBL/GenBank/DDBJ databases">
        <title>Trade-off between light-utilization and light-protection in marine flavobacteria.</title>
        <authorList>
            <person name="Kumagai Y."/>
        </authorList>
    </citation>
    <scope>NUCLEOTIDE SEQUENCE [LARGE SCALE GENOMIC DNA]</scope>
    <source>
        <strain evidence="10 11">NBRC 107125</strain>
    </source>
</reference>
<dbReference type="GO" id="GO:0015847">
    <property type="term" value="P:putrescine transport"/>
    <property type="evidence" value="ECO:0007669"/>
    <property type="project" value="UniProtKB-ARBA"/>
</dbReference>
<evidence type="ECO:0000256" key="7">
    <source>
        <dbReference type="ARBA" id="ARBA00023136"/>
    </source>
</evidence>
<organism evidence="10 11">
    <name type="scientific">Oceanicoccus sagamiensis</name>
    <dbReference type="NCBI Taxonomy" id="716816"/>
    <lineage>
        <taxon>Bacteria</taxon>
        <taxon>Pseudomonadati</taxon>
        <taxon>Pseudomonadota</taxon>
        <taxon>Gammaproteobacteria</taxon>
        <taxon>Cellvibrionales</taxon>
        <taxon>Spongiibacteraceae</taxon>
        <taxon>Oceanicoccus</taxon>
    </lineage>
</organism>
<sequence length="391" mass="43903">MSASDPQQEKDYSETPWLDPNAKPFIQIQSLSKQFDDFTAVDNISLDIYQGELFTILGGSGCGKSTLLRMLAGFEKPSDGRIIIDGVDMTDLPAYERPINMMFQSYAVFPHMTVEKNIAYGLKKDKVDKAEIQRRVTEMLELVQLTDYAKRKPDQLSGGQRQRVALARALIKRPKVLLLDEPLAALDKKLREQTQFELMNLQYKLGTTFIVVTHDQEEAMTLASRIAVMDKGNFVQIGTPSQVYEYPSNRFVADFFGTINIFDATVISNKTIPNSASELLLTAELDKTGTLVNARNQLTLCPNDRIAIGVRPEKISISQQAPEGESLTITKGIVEDLAYYGNRSIYRVRSQSGRVIQVSAQNYQRSAELVLEWDDEVYLSWDSSCSVVLAE</sequence>
<keyword evidence="3" id="KW-0997">Cell inner membrane</keyword>
<dbReference type="InterPro" id="IPR005893">
    <property type="entry name" value="PotA-like"/>
</dbReference>
<dbReference type="Pfam" id="PF00005">
    <property type="entry name" value="ABC_tran"/>
    <property type="match status" value="1"/>
</dbReference>
<dbReference type="InterPro" id="IPR017871">
    <property type="entry name" value="ABC_transporter-like_CS"/>
</dbReference>
<dbReference type="Pfam" id="PF08402">
    <property type="entry name" value="TOBE_2"/>
    <property type="match status" value="1"/>
</dbReference>
<dbReference type="SMART" id="SM00382">
    <property type="entry name" value="AAA"/>
    <property type="match status" value="1"/>
</dbReference>
<dbReference type="Proteomes" id="UP000193450">
    <property type="component" value="Chromosome"/>
</dbReference>
<dbReference type="KEGG" id="osg:BST96_18775"/>
<evidence type="ECO:0000313" key="11">
    <source>
        <dbReference type="Proteomes" id="UP000193450"/>
    </source>
</evidence>
<dbReference type="PANTHER" id="PTHR42781">
    <property type="entry name" value="SPERMIDINE/PUTRESCINE IMPORT ATP-BINDING PROTEIN POTA"/>
    <property type="match status" value="1"/>
</dbReference>
<evidence type="ECO:0000256" key="2">
    <source>
        <dbReference type="ARBA" id="ARBA00022475"/>
    </source>
</evidence>
<evidence type="ECO:0000256" key="5">
    <source>
        <dbReference type="ARBA" id="ARBA00022840"/>
    </source>
</evidence>
<dbReference type="InterPro" id="IPR013611">
    <property type="entry name" value="Transp-assoc_OB_typ2"/>
</dbReference>
<protein>
    <recommendedName>
        <fullName evidence="8">Spermidine/putrescine import ATP-binding protein PotA</fullName>
        <ecNumber evidence="8">7.6.2.11</ecNumber>
    </recommendedName>
</protein>
<evidence type="ECO:0000313" key="10">
    <source>
        <dbReference type="EMBL" id="ARN75958.1"/>
    </source>
</evidence>
<dbReference type="InterPro" id="IPR003439">
    <property type="entry name" value="ABC_transporter-like_ATP-bd"/>
</dbReference>
<comment type="function">
    <text evidence="8">Part of the ABC transporter complex PotABCD involved in spermidine/putrescine import. Responsible for energy coupling to the transport system.</text>
</comment>
<keyword evidence="6 8" id="KW-1278">Translocase</keyword>
<accession>A0A1X9ND38</accession>
<keyword evidence="11" id="KW-1185">Reference proteome</keyword>
<dbReference type="InterPro" id="IPR027417">
    <property type="entry name" value="P-loop_NTPase"/>
</dbReference>
<dbReference type="Gene3D" id="3.40.50.300">
    <property type="entry name" value="P-loop containing nucleotide triphosphate hydrolases"/>
    <property type="match status" value="1"/>
</dbReference>
<feature type="domain" description="ABC transporter" evidence="9">
    <location>
        <begin position="26"/>
        <end position="256"/>
    </location>
</feature>
<dbReference type="GO" id="GO:0005524">
    <property type="term" value="F:ATP binding"/>
    <property type="evidence" value="ECO:0007669"/>
    <property type="project" value="UniProtKB-KW"/>
</dbReference>
<comment type="subunit">
    <text evidence="8">The complex is composed of two ATP-binding proteins (PotA), two transmembrane proteins (PotB and PotC) and a solute-binding protein (PotD).</text>
</comment>
<proteinExistence type="inferred from homology"/>
<dbReference type="STRING" id="716816.BST96_18775"/>
<keyword evidence="7 8" id="KW-0472">Membrane</keyword>
<evidence type="ECO:0000256" key="3">
    <source>
        <dbReference type="ARBA" id="ARBA00022519"/>
    </source>
</evidence>
<dbReference type="EMBL" id="CP019343">
    <property type="protein sequence ID" value="ARN75958.1"/>
    <property type="molecule type" value="Genomic_DNA"/>
</dbReference>
<dbReference type="SUPFAM" id="SSF52540">
    <property type="entry name" value="P-loop containing nucleoside triphosphate hydrolases"/>
    <property type="match status" value="1"/>
</dbReference>
<evidence type="ECO:0000256" key="6">
    <source>
        <dbReference type="ARBA" id="ARBA00022967"/>
    </source>
</evidence>
<dbReference type="FunFam" id="3.40.50.300:FF:000133">
    <property type="entry name" value="Spermidine/putrescine import ATP-binding protein PotA"/>
    <property type="match status" value="1"/>
</dbReference>
<comment type="similarity">
    <text evidence="8">Belongs to the ABC transporter superfamily. Spermidine/putrescine importer (TC 3.A.1.11.1) family.</text>
</comment>
<gene>
    <name evidence="8" type="primary">potA</name>
    <name evidence="10" type="ORF">BST96_18775</name>
</gene>
<keyword evidence="1 8" id="KW-0813">Transport</keyword>
<keyword evidence="4 8" id="KW-0547">Nucleotide-binding</keyword>
<name>A0A1X9ND38_9GAMM</name>
<comment type="catalytic activity">
    <reaction evidence="8">
        <text>ATP + H2O + polyamine-[polyamine-binding protein]Side 1 = ADP + phosphate + polyamineSide 2 + [polyamine-binding protein]Side 1.</text>
        <dbReference type="EC" id="7.6.2.11"/>
    </reaction>
</comment>
<evidence type="ECO:0000256" key="1">
    <source>
        <dbReference type="ARBA" id="ARBA00022448"/>
    </source>
</evidence>
<dbReference type="PROSITE" id="PS50893">
    <property type="entry name" value="ABC_TRANSPORTER_2"/>
    <property type="match status" value="1"/>
</dbReference>
<dbReference type="RefSeq" id="WP_085760158.1">
    <property type="nucleotide sequence ID" value="NZ_CP019343.1"/>
</dbReference>
<dbReference type="Gene3D" id="2.40.50.100">
    <property type="match status" value="1"/>
</dbReference>
<dbReference type="GO" id="GO:0015417">
    <property type="term" value="F:ABC-type polyamine transporter activity"/>
    <property type="evidence" value="ECO:0007669"/>
    <property type="project" value="UniProtKB-EC"/>
</dbReference>
<dbReference type="GO" id="GO:0043190">
    <property type="term" value="C:ATP-binding cassette (ABC) transporter complex"/>
    <property type="evidence" value="ECO:0007669"/>
    <property type="project" value="InterPro"/>
</dbReference>
<dbReference type="InterPro" id="IPR050093">
    <property type="entry name" value="ABC_SmlMolc_Importer"/>
</dbReference>
<evidence type="ECO:0000256" key="8">
    <source>
        <dbReference type="RuleBase" id="RU364083"/>
    </source>
</evidence>
<dbReference type="InterPro" id="IPR008995">
    <property type="entry name" value="Mo/tungstate-bd_C_term_dom"/>
</dbReference>
<dbReference type="EC" id="7.6.2.11" evidence="8"/>
<dbReference type="NCBIfam" id="TIGR01187">
    <property type="entry name" value="potA"/>
    <property type="match status" value="1"/>
</dbReference>
<dbReference type="OrthoDB" id="9802264at2"/>
<evidence type="ECO:0000256" key="4">
    <source>
        <dbReference type="ARBA" id="ARBA00022741"/>
    </source>
</evidence>
<dbReference type="PANTHER" id="PTHR42781:SF5">
    <property type="entry name" value="PUTRESCINE TRANSPORT ATP-BINDING PROTEIN POTG"/>
    <property type="match status" value="1"/>
</dbReference>
<dbReference type="InterPro" id="IPR003593">
    <property type="entry name" value="AAA+_ATPase"/>
</dbReference>
<dbReference type="SUPFAM" id="SSF50331">
    <property type="entry name" value="MOP-like"/>
    <property type="match status" value="1"/>
</dbReference>
<dbReference type="AlphaFoldDB" id="A0A1X9ND38"/>
<evidence type="ECO:0000259" key="9">
    <source>
        <dbReference type="PROSITE" id="PS50893"/>
    </source>
</evidence>